<dbReference type="EMBL" id="CAACVJ010000201">
    <property type="protein sequence ID" value="VEP14673.1"/>
    <property type="molecule type" value="Genomic_DNA"/>
</dbReference>
<accession>A0A563VTD2</accession>
<dbReference type="Proteomes" id="UP000320055">
    <property type="component" value="Unassembled WGS sequence"/>
</dbReference>
<keyword evidence="2" id="KW-1185">Reference proteome</keyword>
<proteinExistence type="predicted"/>
<dbReference type="AlphaFoldDB" id="A0A563VTD2"/>
<evidence type="ECO:0000313" key="1">
    <source>
        <dbReference type="EMBL" id="VEP14673.1"/>
    </source>
</evidence>
<protein>
    <submittedName>
        <fullName evidence="1">Uncharacterized protein</fullName>
    </submittedName>
</protein>
<name>A0A563VTD2_9CYAN</name>
<organism evidence="1 2">
    <name type="scientific">Hyella patelloides LEGE 07179</name>
    <dbReference type="NCBI Taxonomy" id="945734"/>
    <lineage>
        <taxon>Bacteria</taxon>
        <taxon>Bacillati</taxon>
        <taxon>Cyanobacteriota</taxon>
        <taxon>Cyanophyceae</taxon>
        <taxon>Pleurocapsales</taxon>
        <taxon>Hyellaceae</taxon>
        <taxon>Hyella</taxon>
    </lineage>
</organism>
<gene>
    <name evidence="1" type="ORF">H1P_280014</name>
</gene>
<reference evidence="1 2" key="1">
    <citation type="submission" date="2019-01" db="EMBL/GenBank/DDBJ databases">
        <authorList>
            <person name="Brito A."/>
        </authorList>
    </citation>
    <scope>NUCLEOTIDE SEQUENCE [LARGE SCALE GENOMIC DNA]</scope>
    <source>
        <strain evidence="1">1</strain>
    </source>
</reference>
<dbReference type="OrthoDB" id="561670at2"/>
<evidence type="ECO:0000313" key="2">
    <source>
        <dbReference type="Proteomes" id="UP000320055"/>
    </source>
</evidence>
<sequence>MTTMQIDNETTYLGRLNEAIAASQNLLTNFAFKDGVLADFSNAFGSRFDRRATLALVNQWQNGEFDILPDYVSIFVNAPCPQVQLPGVIDIPKLHINLIDAEQPRAKTSGAGVVRTWFF</sequence>
<dbReference type="RefSeq" id="WP_144865068.1">
    <property type="nucleotide sequence ID" value="NZ_LR213788.1"/>
</dbReference>